<comment type="similarity">
    <text evidence="2">Belongs to the class-II pyridoxal-phosphate-dependent aminotransferase family. Histidinol-phosphate aminotransferase subfamily.</text>
</comment>
<dbReference type="InterPro" id="IPR015424">
    <property type="entry name" value="PyrdxlP-dep_Trfase"/>
</dbReference>
<dbReference type="InterPro" id="IPR050106">
    <property type="entry name" value="HistidinolP_aminotransfase"/>
</dbReference>
<keyword evidence="7" id="KW-0663">Pyridoxal phosphate</keyword>
<dbReference type="EC" id="2.6.1.9" evidence="3"/>
<evidence type="ECO:0000256" key="9">
    <source>
        <dbReference type="ARBA" id="ARBA00047481"/>
    </source>
</evidence>
<dbReference type="InterPro" id="IPR004839">
    <property type="entry name" value="Aminotransferase_I/II_large"/>
</dbReference>
<evidence type="ECO:0000256" key="4">
    <source>
        <dbReference type="ARBA" id="ARBA00022576"/>
    </source>
</evidence>
<dbReference type="GO" id="GO:0030170">
    <property type="term" value="F:pyridoxal phosphate binding"/>
    <property type="evidence" value="ECO:0007669"/>
    <property type="project" value="InterPro"/>
</dbReference>
<dbReference type="Pfam" id="PF00155">
    <property type="entry name" value="Aminotran_1_2"/>
    <property type="match status" value="1"/>
</dbReference>
<dbReference type="InterPro" id="IPR015421">
    <property type="entry name" value="PyrdxlP-dep_Trfase_major"/>
</dbReference>
<keyword evidence="4 11" id="KW-0032">Aminotransferase</keyword>
<sequence>MTARFHGGPDAQGVARWDFSSNANACGPCPMALQAVQRADAVHYPDPAYTRLRAALADLHGVAPWRVLLAASASECVQRLTAWRWRLGDRRFWTPQHAYGDYAHAASAWGLERVNDPGQAPLVWLCDPGSPLGQGESAEVVRAALNHTPRTVVLDRAYAPLRLRGHSVLDAAQLDRVWQLWSPNKALGLTGVRAAYAIAPLGAHADVAELDALAASWPIGAHGEAMLLAWTTSEVQDWVAASRHTLADWAGALRAMLAAHGWTCAPSDTAYGCARPPRTIEAAALREQGIKLRDATSFGLPGWWRLSAQRPETLAALDAALCALETNVETSE</sequence>
<dbReference type="RefSeq" id="WP_133156524.1">
    <property type="nucleotide sequence ID" value="NZ_CP037867.1"/>
</dbReference>
<dbReference type="PANTHER" id="PTHR43643">
    <property type="entry name" value="HISTIDINOL-PHOSPHATE AMINOTRANSFERASE 2"/>
    <property type="match status" value="1"/>
</dbReference>
<dbReference type="SUPFAM" id="SSF53383">
    <property type="entry name" value="PLP-dependent transferases"/>
    <property type="match status" value="1"/>
</dbReference>
<reference evidence="11 12" key="1">
    <citation type="submission" date="2019-03" db="EMBL/GenBank/DDBJ databases">
        <authorList>
            <person name="Sebastian G."/>
            <person name="Baumann P."/>
            <person name="Ruckert C."/>
            <person name="Kalinowski J."/>
            <person name="Nebel B."/>
            <person name="Takors R."/>
            <person name="Blombach B."/>
        </authorList>
    </citation>
    <scope>NUCLEOTIDE SEQUENCE [LARGE SCALE GENOMIC DNA]</scope>
    <source>
        <strain evidence="11 12">DSM 1084</strain>
    </source>
</reference>
<evidence type="ECO:0000256" key="3">
    <source>
        <dbReference type="ARBA" id="ARBA00012748"/>
    </source>
</evidence>
<keyword evidence="5" id="KW-0028">Amino-acid biosynthesis</keyword>
<dbReference type="KEGG" id="hpse:HPF_10145"/>
<dbReference type="AlphaFoldDB" id="A0A4P6X0P5"/>
<evidence type="ECO:0000256" key="1">
    <source>
        <dbReference type="ARBA" id="ARBA00005011"/>
    </source>
</evidence>
<evidence type="ECO:0000256" key="6">
    <source>
        <dbReference type="ARBA" id="ARBA00022679"/>
    </source>
</evidence>
<evidence type="ECO:0000313" key="12">
    <source>
        <dbReference type="Proteomes" id="UP000293912"/>
    </source>
</evidence>
<dbReference type="EMBL" id="CP037867">
    <property type="protein sequence ID" value="QBM28048.1"/>
    <property type="molecule type" value="Genomic_DNA"/>
</dbReference>
<protein>
    <recommendedName>
        <fullName evidence="3">histidinol-phosphate transaminase</fullName>
        <ecNumber evidence="3">2.6.1.9</ecNumber>
    </recommendedName>
</protein>
<comment type="pathway">
    <text evidence="1">Amino-acid biosynthesis; L-histidine biosynthesis; L-histidine from 5-phospho-alpha-D-ribose 1-diphosphate: step 7/9.</text>
</comment>
<accession>A0A4P6X0P5</accession>
<evidence type="ECO:0000313" key="11">
    <source>
        <dbReference type="EMBL" id="QBM28048.1"/>
    </source>
</evidence>
<organism evidence="11 12">
    <name type="scientific">Hydrogenophaga pseudoflava</name>
    <name type="common">Pseudomonas carboxydoflava</name>
    <dbReference type="NCBI Taxonomy" id="47421"/>
    <lineage>
        <taxon>Bacteria</taxon>
        <taxon>Pseudomonadati</taxon>
        <taxon>Pseudomonadota</taxon>
        <taxon>Betaproteobacteria</taxon>
        <taxon>Burkholderiales</taxon>
        <taxon>Comamonadaceae</taxon>
        <taxon>Hydrogenophaga</taxon>
    </lineage>
</organism>
<dbReference type="GO" id="GO:0000105">
    <property type="term" value="P:L-histidine biosynthetic process"/>
    <property type="evidence" value="ECO:0007669"/>
    <property type="project" value="UniProtKB-KW"/>
</dbReference>
<gene>
    <name evidence="11" type="primary">pat</name>
    <name evidence="11" type="ORF">HPF_10145</name>
</gene>
<dbReference type="GO" id="GO:0004400">
    <property type="term" value="F:histidinol-phosphate transaminase activity"/>
    <property type="evidence" value="ECO:0007669"/>
    <property type="project" value="UniProtKB-EC"/>
</dbReference>
<comment type="catalytic activity">
    <reaction evidence="9">
        <text>L-histidinol phosphate + 2-oxoglutarate = 3-(imidazol-4-yl)-2-oxopropyl phosphate + L-glutamate</text>
        <dbReference type="Rhea" id="RHEA:23744"/>
        <dbReference type="ChEBI" id="CHEBI:16810"/>
        <dbReference type="ChEBI" id="CHEBI:29985"/>
        <dbReference type="ChEBI" id="CHEBI:57766"/>
        <dbReference type="ChEBI" id="CHEBI:57980"/>
        <dbReference type="EC" id="2.6.1.9"/>
    </reaction>
</comment>
<proteinExistence type="inferred from homology"/>
<evidence type="ECO:0000256" key="8">
    <source>
        <dbReference type="ARBA" id="ARBA00023102"/>
    </source>
</evidence>
<keyword evidence="8" id="KW-0368">Histidine biosynthesis</keyword>
<feature type="domain" description="Aminotransferase class I/classII large" evidence="10">
    <location>
        <begin position="18"/>
        <end position="312"/>
    </location>
</feature>
<evidence type="ECO:0000259" key="10">
    <source>
        <dbReference type="Pfam" id="PF00155"/>
    </source>
</evidence>
<dbReference type="Gene3D" id="3.40.640.10">
    <property type="entry name" value="Type I PLP-dependent aspartate aminotransferase-like (Major domain)"/>
    <property type="match status" value="1"/>
</dbReference>
<keyword evidence="6 11" id="KW-0808">Transferase</keyword>
<evidence type="ECO:0000256" key="2">
    <source>
        <dbReference type="ARBA" id="ARBA00007970"/>
    </source>
</evidence>
<keyword evidence="12" id="KW-1185">Reference proteome</keyword>
<dbReference type="Proteomes" id="UP000293912">
    <property type="component" value="Chromosome"/>
</dbReference>
<evidence type="ECO:0000256" key="7">
    <source>
        <dbReference type="ARBA" id="ARBA00022898"/>
    </source>
</evidence>
<evidence type="ECO:0000256" key="5">
    <source>
        <dbReference type="ARBA" id="ARBA00022605"/>
    </source>
</evidence>
<dbReference type="Gene3D" id="3.90.1150.10">
    <property type="entry name" value="Aspartate Aminotransferase, domain 1"/>
    <property type="match status" value="1"/>
</dbReference>
<dbReference type="PANTHER" id="PTHR43643:SF6">
    <property type="entry name" value="HISTIDINOL-PHOSPHATE AMINOTRANSFERASE"/>
    <property type="match status" value="1"/>
</dbReference>
<name>A0A4P6X0P5_HYDPS</name>
<dbReference type="InterPro" id="IPR015422">
    <property type="entry name" value="PyrdxlP-dep_Trfase_small"/>
</dbReference>